<evidence type="ECO:0000313" key="2">
    <source>
        <dbReference type="Proteomes" id="UP000274822"/>
    </source>
</evidence>
<comment type="caution">
    <text evidence="1">The sequence shown here is derived from an EMBL/GenBank/DDBJ whole genome shotgun (WGS) entry which is preliminary data.</text>
</comment>
<organism evidence="1 2">
    <name type="scientific">Jimgerdemannia flammicorona</name>
    <dbReference type="NCBI Taxonomy" id="994334"/>
    <lineage>
        <taxon>Eukaryota</taxon>
        <taxon>Fungi</taxon>
        <taxon>Fungi incertae sedis</taxon>
        <taxon>Mucoromycota</taxon>
        <taxon>Mucoromycotina</taxon>
        <taxon>Endogonomycetes</taxon>
        <taxon>Endogonales</taxon>
        <taxon>Endogonaceae</taxon>
        <taxon>Jimgerdemannia</taxon>
    </lineage>
</organism>
<dbReference type="Proteomes" id="UP000274822">
    <property type="component" value="Unassembled WGS sequence"/>
</dbReference>
<name>A0A433QUP0_9FUNG</name>
<feature type="non-terminal residue" evidence="1">
    <location>
        <position position="295"/>
    </location>
</feature>
<protein>
    <submittedName>
        <fullName evidence="1">Uncharacterized protein</fullName>
    </submittedName>
</protein>
<dbReference type="EMBL" id="RBNJ01001151">
    <property type="protein sequence ID" value="RUS33494.1"/>
    <property type="molecule type" value="Genomic_DNA"/>
</dbReference>
<sequence>MKNLNETQQPPIDNTSFKKLEFKAPPGKYTLQGQPDQMSVKELNVKQRNGPTKECQVEILGFKEYPVYEHDGSSYEDHVDIASHPVSLKHTLRYLQFSGASYRSRTSTAYERAVKRMLERMLKSGEIFLINEVDLKTKTSTFGHMVRGSPTEAAKQVQKVLNANAYRPLFYNAKLRDASALTEALSVGNFGVAEIIVKYCLKDEAKNNSGLLELGYFAIVVGALPIISRERPKWAPLIAQYLSHIQLNRWISEFPETGEFQNDVFARVEQLSNYNQSGLRNWWSKQRKTFGLWWN</sequence>
<keyword evidence="2" id="KW-1185">Reference proteome</keyword>
<reference evidence="1 2" key="1">
    <citation type="journal article" date="2018" name="New Phytol.">
        <title>Phylogenomics of Endogonaceae and evolution of mycorrhizas within Mucoromycota.</title>
        <authorList>
            <person name="Chang Y."/>
            <person name="Desiro A."/>
            <person name="Na H."/>
            <person name="Sandor L."/>
            <person name="Lipzen A."/>
            <person name="Clum A."/>
            <person name="Barry K."/>
            <person name="Grigoriev I.V."/>
            <person name="Martin F.M."/>
            <person name="Stajich J.E."/>
            <person name="Smith M.E."/>
            <person name="Bonito G."/>
            <person name="Spatafora J.W."/>
        </authorList>
    </citation>
    <scope>NUCLEOTIDE SEQUENCE [LARGE SCALE GENOMIC DNA]</scope>
    <source>
        <strain evidence="1 2">AD002</strain>
    </source>
</reference>
<dbReference type="AlphaFoldDB" id="A0A433QUP0"/>
<accession>A0A433QUP0</accession>
<evidence type="ECO:0000313" key="1">
    <source>
        <dbReference type="EMBL" id="RUS33494.1"/>
    </source>
</evidence>
<gene>
    <name evidence="1" type="ORF">BC938DRAFT_471379</name>
</gene>
<proteinExistence type="predicted"/>